<dbReference type="AlphaFoldDB" id="A0A0M0H2K5"/>
<dbReference type="GeneID" id="42306148"/>
<dbReference type="InterPro" id="IPR013767">
    <property type="entry name" value="PAS_fold"/>
</dbReference>
<dbReference type="GO" id="GO:0005524">
    <property type="term" value="F:ATP binding"/>
    <property type="evidence" value="ECO:0007669"/>
    <property type="project" value="UniProtKB-KW"/>
</dbReference>
<accession>A0A0M0H2K5</accession>
<evidence type="ECO:0000313" key="10">
    <source>
        <dbReference type="EMBL" id="KON96308.1"/>
    </source>
</evidence>
<evidence type="ECO:0000313" key="13">
    <source>
        <dbReference type="Proteomes" id="UP000182836"/>
    </source>
</evidence>
<name>A0A0M0H2K5_ANEMI</name>
<dbReference type="RefSeq" id="WP_043063993.1">
    <property type="nucleotide sequence ID" value="NZ_BJOA01000007.1"/>
</dbReference>
<dbReference type="InterPro" id="IPR027417">
    <property type="entry name" value="P-loop_NTPase"/>
</dbReference>
<dbReference type="SUPFAM" id="SSF55785">
    <property type="entry name" value="PYP-like sensor domain (PAS domain)"/>
    <property type="match status" value="1"/>
</dbReference>
<gene>
    <name evidence="10" type="ORF">AF333_13300</name>
    <name evidence="11" type="ORF">SAMN04487909_102282</name>
</gene>
<protein>
    <recommendedName>
        <fullName evidence="7">HTH-type transcriptional regulatory protein TyrR</fullName>
    </recommendedName>
</protein>
<evidence type="ECO:0000256" key="3">
    <source>
        <dbReference type="ARBA" id="ARBA00022840"/>
    </source>
</evidence>
<dbReference type="EMBL" id="FNED01000002">
    <property type="protein sequence ID" value="SDI25297.1"/>
    <property type="molecule type" value="Genomic_DNA"/>
</dbReference>
<dbReference type="PROSITE" id="PS50045">
    <property type="entry name" value="SIGMA54_INTERACT_4"/>
    <property type="match status" value="1"/>
</dbReference>
<dbReference type="PROSITE" id="PS50112">
    <property type="entry name" value="PAS"/>
    <property type="match status" value="1"/>
</dbReference>
<dbReference type="NCBIfam" id="TIGR00229">
    <property type="entry name" value="sensory_box"/>
    <property type="match status" value="1"/>
</dbReference>
<dbReference type="InterPro" id="IPR025662">
    <property type="entry name" value="Sigma_54_int_dom_ATP-bd_1"/>
</dbReference>
<evidence type="ECO:0000313" key="12">
    <source>
        <dbReference type="Proteomes" id="UP000037269"/>
    </source>
</evidence>
<keyword evidence="3" id="KW-0067">ATP-binding</keyword>
<dbReference type="FunFam" id="3.40.50.300:FF:000006">
    <property type="entry name" value="DNA-binding transcriptional regulator NtrC"/>
    <property type="match status" value="1"/>
</dbReference>
<dbReference type="PROSITE" id="PS00675">
    <property type="entry name" value="SIGMA54_INTERACT_1"/>
    <property type="match status" value="1"/>
</dbReference>
<dbReference type="InterPro" id="IPR009057">
    <property type="entry name" value="Homeodomain-like_sf"/>
</dbReference>
<dbReference type="InterPro" id="IPR003593">
    <property type="entry name" value="AAA+_ATPase"/>
</dbReference>
<keyword evidence="10" id="KW-0418">Kinase</keyword>
<evidence type="ECO:0000259" key="8">
    <source>
        <dbReference type="PROSITE" id="PS50045"/>
    </source>
</evidence>
<dbReference type="PANTHER" id="PTHR32071">
    <property type="entry name" value="TRANSCRIPTIONAL REGULATORY PROTEIN"/>
    <property type="match status" value="1"/>
</dbReference>
<keyword evidence="4" id="KW-0805">Transcription regulation</keyword>
<dbReference type="Pfam" id="PF00989">
    <property type="entry name" value="PAS"/>
    <property type="match status" value="1"/>
</dbReference>
<dbReference type="GO" id="GO:0006355">
    <property type="term" value="P:regulation of DNA-templated transcription"/>
    <property type="evidence" value="ECO:0007669"/>
    <property type="project" value="InterPro"/>
</dbReference>
<evidence type="ECO:0000256" key="7">
    <source>
        <dbReference type="ARBA" id="ARBA00029500"/>
    </source>
</evidence>
<dbReference type="OrthoDB" id="9771372at2"/>
<proteinExistence type="predicted"/>
<evidence type="ECO:0000256" key="6">
    <source>
        <dbReference type="ARBA" id="ARBA00023163"/>
    </source>
</evidence>
<dbReference type="Proteomes" id="UP000037269">
    <property type="component" value="Unassembled WGS sequence"/>
</dbReference>
<keyword evidence="12" id="KW-1185">Reference proteome</keyword>
<dbReference type="SUPFAM" id="SSF46689">
    <property type="entry name" value="Homeodomain-like"/>
    <property type="match status" value="1"/>
</dbReference>
<dbReference type="PATRIC" id="fig|47500.9.peg.4024"/>
<evidence type="ECO:0000256" key="4">
    <source>
        <dbReference type="ARBA" id="ARBA00023015"/>
    </source>
</evidence>
<keyword evidence="5" id="KW-0238">DNA-binding</keyword>
<dbReference type="Pfam" id="PF18024">
    <property type="entry name" value="HTH_50"/>
    <property type="match status" value="1"/>
</dbReference>
<evidence type="ECO:0000259" key="9">
    <source>
        <dbReference type="PROSITE" id="PS50112"/>
    </source>
</evidence>
<dbReference type="PROSITE" id="PS00688">
    <property type="entry name" value="SIGMA54_INTERACT_3"/>
    <property type="match status" value="1"/>
</dbReference>
<dbReference type="CDD" id="cd00009">
    <property type="entry name" value="AAA"/>
    <property type="match status" value="1"/>
</dbReference>
<evidence type="ECO:0000313" key="11">
    <source>
        <dbReference type="EMBL" id="SDI25297.1"/>
    </source>
</evidence>
<evidence type="ECO:0000256" key="5">
    <source>
        <dbReference type="ARBA" id="ARBA00023125"/>
    </source>
</evidence>
<reference evidence="11 13" key="2">
    <citation type="submission" date="2016-10" db="EMBL/GenBank/DDBJ databases">
        <authorList>
            <person name="de Groot N.N."/>
        </authorList>
    </citation>
    <scope>NUCLEOTIDE SEQUENCE [LARGE SCALE GENOMIC DNA]</scope>
    <source>
        <strain evidence="11 13">DSM 2895</strain>
    </source>
</reference>
<dbReference type="EMBL" id="LGUG01000004">
    <property type="protein sequence ID" value="KON96308.1"/>
    <property type="molecule type" value="Genomic_DNA"/>
</dbReference>
<dbReference type="InterPro" id="IPR035965">
    <property type="entry name" value="PAS-like_dom_sf"/>
</dbReference>
<dbReference type="InterPro" id="IPR025943">
    <property type="entry name" value="Sigma_54_int_dom_ATP-bd_2"/>
</dbReference>
<dbReference type="InterPro" id="IPR000014">
    <property type="entry name" value="PAS"/>
</dbReference>
<keyword evidence="6" id="KW-0804">Transcription</keyword>
<feature type="domain" description="Sigma-54 factor interaction" evidence="8">
    <location>
        <begin position="147"/>
        <end position="376"/>
    </location>
</feature>
<organism evidence="10 12">
    <name type="scientific">Aneurinibacillus migulanus</name>
    <name type="common">Bacillus migulanus</name>
    <dbReference type="NCBI Taxonomy" id="47500"/>
    <lineage>
        <taxon>Bacteria</taxon>
        <taxon>Bacillati</taxon>
        <taxon>Bacillota</taxon>
        <taxon>Bacilli</taxon>
        <taxon>Bacillales</taxon>
        <taxon>Paenibacillaceae</taxon>
        <taxon>Aneurinibacillus group</taxon>
        <taxon>Aneurinibacillus</taxon>
    </lineage>
</organism>
<dbReference type="Pfam" id="PF00158">
    <property type="entry name" value="Sigma54_activat"/>
    <property type="match status" value="1"/>
</dbReference>
<dbReference type="Pfam" id="PF25601">
    <property type="entry name" value="AAA_lid_14"/>
    <property type="match status" value="1"/>
</dbReference>
<keyword evidence="10" id="KW-0808">Transferase</keyword>
<dbReference type="Gene3D" id="1.10.8.60">
    <property type="match status" value="1"/>
</dbReference>
<keyword evidence="2" id="KW-0058">Aromatic hydrocarbons catabolism</keyword>
<dbReference type="Gene3D" id="1.10.10.60">
    <property type="entry name" value="Homeodomain-like"/>
    <property type="match status" value="1"/>
</dbReference>
<evidence type="ECO:0000256" key="1">
    <source>
        <dbReference type="ARBA" id="ARBA00022741"/>
    </source>
</evidence>
<dbReference type="SUPFAM" id="SSF52540">
    <property type="entry name" value="P-loop containing nucleoside triphosphate hydrolases"/>
    <property type="match status" value="1"/>
</dbReference>
<dbReference type="STRING" id="47500.AF333_13300"/>
<keyword evidence="1" id="KW-0547">Nucleotide-binding</keyword>
<sequence>MSNSMDDRKKIEMSAEMLKKILDYSPNEIYVLNKDACIVYANKAYEKHYGIKRDEIIGMKNDEILAKGYWKPSIIPYVLKEKKTVTIKQVSYVGKELLTTAIPLLNEEQDIELIITATQEPNYKELYITDEPEAEEINEIDFYKENLFTNNKRMSSVIKLCEKVAKVDTTVLIQGESGTGKGVIARHIHKKSRRKSSPFLTINCVTIPEDLLESELFGYVEGAFTGATRSGKEGLLERADGGTVFLDEIGEISPKIQAKLLQVVQDLEFIPVGGREVKKVDIRIISATNRNLYEMVQQKQFREDLYYRLHVVNLQIPPLRERREDIIPLTYYFLSAYNKKYKTNHIIEQDVLDIFYGYSWPGNIRQLENLVESLIVTSDASIQVSDLPAMLLQTTSENNSHNTGEQELSASTLRTALEDVEKKLIIQSYKRFRNTRKVAEQLSISQSKASRLVRKYCKDLDFYN</sequence>
<dbReference type="GO" id="GO:0016301">
    <property type="term" value="F:kinase activity"/>
    <property type="evidence" value="ECO:0007669"/>
    <property type="project" value="UniProtKB-KW"/>
</dbReference>
<dbReference type="Gene3D" id="3.40.50.300">
    <property type="entry name" value="P-loop containing nucleotide triphosphate hydrolases"/>
    <property type="match status" value="1"/>
</dbReference>
<dbReference type="GO" id="GO:0003677">
    <property type="term" value="F:DNA binding"/>
    <property type="evidence" value="ECO:0007669"/>
    <property type="project" value="UniProtKB-KW"/>
</dbReference>
<evidence type="ECO:0000256" key="2">
    <source>
        <dbReference type="ARBA" id="ARBA00022797"/>
    </source>
</evidence>
<dbReference type="Gene3D" id="3.30.450.20">
    <property type="entry name" value="PAS domain"/>
    <property type="match status" value="1"/>
</dbReference>
<dbReference type="InterPro" id="IPR030828">
    <property type="entry name" value="HTH_TyrR"/>
</dbReference>
<dbReference type="Proteomes" id="UP000182836">
    <property type="component" value="Unassembled WGS sequence"/>
</dbReference>
<feature type="domain" description="PAS" evidence="9">
    <location>
        <begin position="14"/>
        <end position="58"/>
    </location>
</feature>
<dbReference type="InterPro" id="IPR002078">
    <property type="entry name" value="Sigma_54_int"/>
</dbReference>
<dbReference type="PROSITE" id="PS00676">
    <property type="entry name" value="SIGMA54_INTERACT_2"/>
    <property type="match status" value="1"/>
</dbReference>
<dbReference type="InterPro" id="IPR025944">
    <property type="entry name" value="Sigma_54_int_dom_CS"/>
</dbReference>
<dbReference type="SMART" id="SM00382">
    <property type="entry name" value="AAA"/>
    <property type="match status" value="1"/>
</dbReference>
<reference evidence="10 12" key="1">
    <citation type="submission" date="2015-07" db="EMBL/GenBank/DDBJ databases">
        <title>Fjat-14205 dsm 2895.</title>
        <authorList>
            <person name="Liu B."/>
            <person name="Wang J."/>
            <person name="Zhu Y."/>
            <person name="Liu G."/>
            <person name="Chen Q."/>
            <person name="Chen Z."/>
            <person name="Lan J."/>
            <person name="Che J."/>
            <person name="Ge C."/>
            <person name="Shi H."/>
            <person name="Pan Z."/>
            <person name="Liu X."/>
        </authorList>
    </citation>
    <scope>NUCLEOTIDE SEQUENCE [LARGE SCALE GENOMIC DNA]</scope>
    <source>
        <strain evidence="10 12">DSM 2895</strain>
    </source>
</reference>
<dbReference type="PANTHER" id="PTHR32071:SF57">
    <property type="entry name" value="C4-DICARBOXYLATE TRANSPORT TRANSCRIPTIONAL REGULATORY PROTEIN DCTD"/>
    <property type="match status" value="1"/>
</dbReference>
<dbReference type="InterPro" id="IPR058031">
    <property type="entry name" value="AAA_lid_NorR"/>
</dbReference>
<dbReference type="CDD" id="cd00130">
    <property type="entry name" value="PAS"/>
    <property type="match status" value="1"/>
</dbReference>